<dbReference type="Pfam" id="PF07705">
    <property type="entry name" value="CARDB"/>
    <property type="match status" value="1"/>
</dbReference>
<proteinExistence type="predicted"/>
<dbReference type="OrthoDB" id="1054647at2"/>
<comment type="caution">
    <text evidence="3">The sequence shown here is derived from an EMBL/GenBank/DDBJ whole genome shotgun (WGS) entry which is preliminary data.</text>
</comment>
<dbReference type="InterPro" id="IPR013783">
    <property type="entry name" value="Ig-like_fold"/>
</dbReference>
<name>A0A3R6FI64_9BACT</name>
<evidence type="ECO:0000313" key="3">
    <source>
        <dbReference type="EMBL" id="RHK52142.1"/>
    </source>
</evidence>
<reference evidence="3 4" key="1">
    <citation type="submission" date="2018-08" db="EMBL/GenBank/DDBJ databases">
        <title>A genome reference for cultivated species of the human gut microbiota.</title>
        <authorList>
            <person name="Zou Y."/>
            <person name="Xue W."/>
            <person name="Luo G."/>
        </authorList>
    </citation>
    <scope>NUCLEOTIDE SEQUENCE [LARGE SCALE GENOMIC DNA]</scope>
    <source>
        <strain evidence="3 4">AF42-9</strain>
    </source>
</reference>
<keyword evidence="4" id="KW-1185">Reference proteome</keyword>
<feature type="domain" description="CARDB" evidence="2">
    <location>
        <begin position="729"/>
        <end position="817"/>
    </location>
</feature>
<dbReference type="Gene3D" id="2.60.40.10">
    <property type="entry name" value="Immunoglobulins"/>
    <property type="match status" value="2"/>
</dbReference>
<dbReference type="SUPFAM" id="SSF49265">
    <property type="entry name" value="Fibronectin type III"/>
    <property type="match status" value="1"/>
</dbReference>
<evidence type="ECO:0000259" key="2">
    <source>
        <dbReference type="Pfam" id="PF07705"/>
    </source>
</evidence>
<dbReference type="AlphaFoldDB" id="A0A3R6FI64"/>
<protein>
    <recommendedName>
        <fullName evidence="2">CARDB domain-containing protein</fullName>
    </recommendedName>
</protein>
<evidence type="ECO:0000256" key="1">
    <source>
        <dbReference type="SAM" id="SignalP"/>
    </source>
</evidence>
<dbReference type="InterPro" id="IPR036116">
    <property type="entry name" value="FN3_sf"/>
</dbReference>
<dbReference type="InterPro" id="IPR011635">
    <property type="entry name" value="CARDB"/>
</dbReference>
<keyword evidence="1" id="KW-0732">Signal</keyword>
<organism evidence="3 4">
    <name type="scientific">Leyella stercorea</name>
    <dbReference type="NCBI Taxonomy" id="363265"/>
    <lineage>
        <taxon>Bacteria</taxon>
        <taxon>Pseudomonadati</taxon>
        <taxon>Bacteroidota</taxon>
        <taxon>Bacteroidia</taxon>
        <taxon>Bacteroidales</taxon>
        <taxon>Prevotellaceae</taxon>
        <taxon>Leyella</taxon>
    </lineage>
</organism>
<feature type="chain" id="PRO_5018759914" description="CARDB domain-containing protein" evidence="1">
    <location>
        <begin position="22"/>
        <end position="1107"/>
    </location>
</feature>
<feature type="signal peptide" evidence="1">
    <location>
        <begin position="1"/>
        <end position="21"/>
    </location>
</feature>
<sequence length="1107" mass="122167">MKHNYMLGLAMTGLLSLPSYVQVSAHQFPTPFNAAKAFAAPVWAPKTPSLAPSAIDDKAKGITMYAGERMDQSKKRSFIKFKSKDVQNFQQIQYYQFEDKVGEQLYGLTCGASDGKNYYGFFAYDYTFSQMVKHFSKIDLETGDTTHIRSFTKDEQQAWYGNGYGGTLRNALYDMAYDPSSDTFFALGYGWNEDGSVGHSILYTVDVETGQYEKIQDFDNDILHEFCFDAHGNMYAVRPKWLMKTEDGKQVEYNGGTELVKYDNNFQEISAKEIKDESNNAIVMVQFGAVSIDNNTGLVYWIPALSSGATRIYTVDTDKLTKKGCYTAVQHSSFMPGNWFTGLYVPYLEADKSTAAGQVKNLNVMPDESGALSAKFTWTNPSKAWNGSALSEFKEVRIYRKKDGVATSDRVTSKELLSSKVSELVATVPADGKMGEAMEYVDSKAKLGLNTYYVVPSRVAGELGVPDSIRCYVGGDVPGAVGDVTIEKTSAGLKLSWTAPTSGLNNGYFVASELNYKITRMPDKKVVAENLTATTFEDKTLGDYSKYYYLIQANTKIGAGAVVQTAGVLAGNALVPPLDLKTDRPDNAAVWQSVGGFLFDYSDYNQSLTAYGNNSETSGTLFSPPIQLKKGKTYRIVADFYEHEQNSTFDLKTTMGTSNESVKDATVLTEDLAREGAGYERALVEDKFTAPADGTYYYGFSLTTKYGQYNSFRFYGLTLEEIMEKDMQAVEMSGIKEAVAERENTCTVTVRNLGTAEQSNYKIRIYCEDEGKSVLVGETADVPAIKSEATKKVEVKFRPKNEGISKFYAEVVLDGDQNLSNNRTPSIELPVIDKENAVWSKVVTSKKDESVDTHGPVVYFSTYDHTEHIYYAKEIKGVAGDQIKRIGYSYSANDNLKDRTAESKVQVYMGHTTKKGFESKTDGMSKNDLTLVYDGTMVLEPGQDNMLIFNLDTPFEYDPTQNLVIVIDREGEVPSEQMFCALFDVFSANPNSGVNRSLSFSESFSYTAGKASLWDSAALLYLAVENPTGITSTKVLGTQFSYDGASGVLSVDDAVRSVAVHSVDGMLVKSADVKGGQLYLGLAKGVYVVRMTTVDGKQSNVKLYVTK</sequence>
<dbReference type="Proteomes" id="UP000286598">
    <property type="component" value="Unassembled WGS sequence"/>
</dbReference>
<evidence type="ECO:0000313" key="4">
    <source>
        <dbReference type="Proteomes" id="UP000286598"/>
    </source>
</evidence>
<dbReference type="EMBL" id="QRNO01000008">
    <property type="protein sequence ID" value="RHK52142.1"/>
    <property type="molecule type" value="Genomic_DNA"/>
</dbReference>
<accession>A0A3R6FI64</accession>
<gene>
    <name evidence="3" type="ORF">DW060_02960</name>
</gene>